<evidence type="ECO:0000313" key="9">
    <source>
        <dbReference type="EMBL" id="KAG6494391.1"/>
    </source>
</evidence>
<keyword evidence="4" id="KW-0238">DNA-binding</keyword>
<proteinExistence type="predicted"/>
<dbReference type="EMBL" id="JACMSC010000013">
    <property type="protein sequence ID" value="KAG6494391.1"/>
    <property type="molecule type" value="Genomic_DNA"/>
</dbReference>
<feature type="domain" description="Myb-like" evidence="7">
    <location>
        <begin position="11"/>
        <end position="63"/>
    </location>
</feature>
<dbReference type="InterPro" id="IPR001005">
    <property type="entry name" value="SANT/Myb"/>
</dbReference>
<keyword evidence="3" id="KW-0805">Transcription regulation</keyword>
<organism evidence="9 10">
    <name type="scientific">Zingiber officinale</name>
    <name type="common">Ginger</name>
    <name type="synonym">Amomum zingiber</name>
    <dbReference type="NCBI Taxonomy" id="94328"/>
    <lineage>
        <taxon>Eukaryota</taxon>
        <taxon>Viridiplantae</taxon>
        <taxon>Streptophyta</taxon>
        <taxon>Embryophyta</taxon>
        <taxon>Tracheophyta</taxon>
        <taxon>Spermatophyta</taxon>
        <taxon>Magnoliopsida</taxon>
        <taxon>Liliopsida</taxon>
        <taxon>Zingiberales</taxon>
        <taxon>Zingiberaceae</taxon>
        <taxon>Zingiber</taxon>
    </lineage>
</organism>
<dbReference type="InterPro" id="IPR017930">
    <property type="entry name" value="Myb_dom"/>
</dbReference>
<evidence type="ECO:0000256" key="6">
    <source>
        <dbReference type="ARBA" id="ARBA00023242"/>
    </source>
</evidence>
<dbReference type="PANTHER" id="PTHR47999">
    <property type="entry name" value="TRANSCRIPTION FACTOR MYB8-RELATED-RELATED"/>
    <property type="match status" value="1"/>
</dbReference>
<name>A0A8J5G155_ZINOF</name>
<keyword evidence="2" id="KW-0677">Repeat</keyword>
<dbReference type="PROSITE" id="PS51294">
    <property type="entry name" value="HTH_MYB"/>
    <property type="match status" value="2"/>
</dbReference>
<dbReference type="GO" id="GO:0005634">
    <property type="term" value="C:nucleus"/>
    <property type="evidence" value="ECO:0007669"/>
    <property type="project" value="UniProtKB-SubCell"/>
</dbReference>
<gene>
    <name evidence="9" type="ORF">ZIOFF_049416</name>
</gene>
<evidence type="ECO:0000313" key="10">
    <source>
        <dbReference type="Proteomes" id="UP000734854"/>
    </source>
</evidence>
<evidence type="ECO:0000259" key="8">
    <source>
        <dbReference type="PROSITE" id="PS51294"/>
    </source>
</evidence>
<dbReference type="Pfam" id="PF00249">
    <property type="entry name" value="Myb_DNA-binding"/>
    <property type="match status" value="2"/>
</dbReference>
<dbReference type="PANTHER" id="PTHR47999:SF96">
    <property type="entry name" value="TRANSCRIPTION REPRESSOR MYB6-LIKE"/>
    <property type="match status" value="1"/>
</dbReference>
<comment type="caution">
    <text evidence="9">The sequence shown here is derived from an EMBL/GenBank/DDBJ whole genome shotgun (WGS) entry which is preliminary data.</text>
</comment>
<comment type="subcellular location">
    <subcellularLocation>
        <location evidence="1">Nucleus</location>
    </subcellularLocation>
</comment>
<keyword evidence="10" id="KW-1185">Reference proteome</keyword>
<dbReference type="FunFam" id="1.10.10.60:FF:000001">
    <property type="entry name" value="MYB-related transcription factor"/>
    <property type="match status" value="1"/>
</dbReference>
<feature type="domain" description="HTH myb-type" evidence="8">
    <location>
        <begin position="64"/>
        <end position="118"/>
    </location>
</feature>
<dbReference type="AlphaFoldDB" id="A0A8J5G155"/>
<accession>A0A8J5G155</accession>
<evidence type="ECO:0000256" key="5">
    <source>
        <dbReference type="ARBA" id="ARBA00023163"/>
    </source>
</evidence>
<dbReference type="GO" id="GO:0003677">
    <property type="term" value="F:DNA binding"/>
    <property type="evidence" value="ECO:0007669"/>
    <property type="project" value="UniProtKB-KW"/>
</dbReference>
<protein>
    <submittedName>
        <fullName evidence="9">Uncharacterized protein</fullName>
    </submittedName>
</protein>
<evidence type="ECO:0000256" key="4">
    <source>
        <dbReference type="ARBA" id="ARBA00023125"/>
    </source>
</evidence>
<dbReference type="InterPro" id="IPR015495">
    <property type="entry name" value="Myb_TF_plants"/>
</dbReference>
<sequence length="272" mass="30756">MDNKKTAPPSKLGFNRGTWTAAEDKILLDYVTAHGVGKWGKASKTSGLNRCSRSCRHRWLNYLRPDIKRGSISEEEEDLIVRLHKLLGNRWSLIARRLPGRTDNVIKNFWNTVMKKKLKVKSGTSTTECQSSTCKSESTPLSEHGGGREHCAKEVLINEDKTLDASFTHSLEHHDVLEKLASFDADELWPQRDVFELEFFEQDAGIWGGADSPVTFGGDLFIIAKVNMGVERSALKQYQSLKTRYYNASFSLSVEDEDFFQATIASFETDQL</sequence>
<dbReference type="Gene3D" id="1.10.10.60">
    <property type="entry name" value="Homeodomain-like"/>
    <property type="match status" value="2"/>
</dbReference>
<keyword evidence="6" id="KW-0539">Nucleus</keyword>
<feature type="domain" description="Myb-like" evidence="7">
    <location>
        <begin position="64"/>
        <end position="114"/>
    </location>
</feature>
<evidence type="ECO:0000256" key="2">
    <source>
        <dbReference type="ARBA" id="ARBA00022737"/>
    </source>
</evidence>
<dbReference type="InterPro" id="IPR009057">
    <property type="entry name" value="Homeodomain-like_sf"/>
</dbReference>
<reference evidence="9 10" key="1">
    <citation type="submission" date="2020-08" db="EMBL/GenBank/DDBJ databases">
        <title>Plant Genome Project.</title>
        <authorList>
            <person name="Zhang R.-G."/>
        </authorList>
    </citation>
    <scope>NUCLEOTIDE SEQUENCE [LARGE SCALE GENOMIC DNA]</scope>
    <source>
        <tissue evidence="9">Rhizome</tissue>
    </source>
</reference>
<evidence type="ECO:0000256" key="1">
    <source>
        <dbReference type="ARBA" id="ARBA00004123"/>
    </source>
</evidence>
<evidence type="ECO:0000256" key="3">
    <source>
        <dbReference type="ARBA" id="ARBA00023015"/>
    </source>
</evidence>
<dbReference type="CDD" id="cd00167">
    <property type="entry name" value="SANT"/>
    <property type="match status" value="2"/>
</dbReference>
<dbReference type="Proteomes" id="UP000734854">
    <property type="component" value="Unassembled WGS sequence"/>
</dbReference>
<keyword evidence="5" id="KW-0804">Transcription</keyword>
<dbReference type="SUPFAM" id="SSF46689">
    <property type="entry name" value="Homeodomain-like"/>
    <property type="match status" value="1"/>
</dbReference>
<evidence type="ECO:0000259" key="7">
    <source>
        <dbReference type="PROSITE" id="PS50090"/>
    </source>
</evidence>
<dbReference type="SMART" id="SM00717">
    <property type="entry name" value="SANT"/>
    <property type="match status" value="2"/>
</dbReference>
<dbReference type="PROSITE" id="PS50090">
    <property type="entry name" value="MYB_LIKE"/>
    <property type="match status" value="2"/>
</dbReference>
<feature type="domain" description="HTH myb-type" evidence="8">
    <location>
        <begin position="15"/>
        <end position="63"/>
    </location>
</feature>